<name>A0ABP7B4G5_9ACTN</name>
<feature type="region of interest" description="Disordered" evidence="1">
    <location>
        <begin position="28"/>
        <end position="48"/>
    </location>
</feature>
<accession>A0ABP7B4G5</accession>
<dbReference type="Gene3D" id="3.40.50.720">
    <property type="entry name" value="NAD(P)-binding Rossmann-like Domain"/>
    <property type="match status" value="1"/>
</dbReference>
<dbReference type="EMBL" id="BAAAZP010000013">
    <property type="protein sequence ID" value="GAA3649048.1"/>
    <property type="molecule type" value="Genomic_DNA"/>
</dbReference>
<dbReference type="SUPFAM" id="SSF51735">
    <property type="entry name" value="NAD(P)-binding Rossmann-fold domains"/>
    <property type="match status" value="1"/>
</dbReference>
<dbReference type="InterPro" id="IPR051468">
    <property type="entry name" value="Fungal_SecMetab_SDRs"/>
</dbReference>
<keyword evidence="3" id="KW-1185">Reference proteome</keyword>
<dbReference type="PANTHER" id="PTHR43544:SF2">
    <property type="entry name" value="OXIDOREDUCTASE"/>
    <property type="match status" value="1"/>
</dbReference>
<dbReference type="Proteomes" id="UP001500902">
    <property type="component" value="Unassembled WGS sequence"/>
</dbReference>
<dbReference type="PANTHER" id="PTHR43544">
    <property type="entry name" value="SHORT-CHAIN DEHYDROGENASE/REDUCTASE"/>
    <property type="match status" value="1"/>
</dbReference>
<evidence type="ECO:0000256" key="1">
    <source>
        <dbReference type="SAM" id="MobiDB-lite"/>
    </source>
</evidence>
<organism evidence="2 3">
    <name type="scientific">Nonomuraea antimicrobica</name>
    <dbReference type="NCBI Taxonomy" id="561173"/>
    <lineage>
        <taxon>Bacteria</taxon>
        <taxon>Bacillati</taxon>
        <taxon>Actinomycetota</taxon>
        <taxon>Actinomycetes</taxon>
        <taxon>Streptosporangiales</taxon>
        <taxon>Streptosporangiaceae</taxon>
        <taxon>Nonomuraea</taxon>
    </lineage>
</organism>
<proteinExistence type="predicted"/>
<gene>
    <name evidence="2" type="ORF">GCM10022224_009760</name>
</gene>
<reference evidence="3" key="1">
    <citation type="journal article" date="2019" name="Int. J. Syst. Evol. Microbiol.">
        <title>The Global Catalogue of Microorganisms (GCM) 10K type strain sequencing project: providing services to taxonomists for standard genome sequencing and annotation.</title>
        <authorList>
            <consortium name="The Broad Institute Genomics Platform"/>
            <consortium name="The Broad Institute Genome Sequencing Center for Infectious Disease"/>
            <person name="Wu L."/>
            <person name="Ma J."/>
        </authorList>
    </citation>
    <scope>NUCLEOTIDE SEQUENCE [LARGE SCALE GENOMIC DNA]</scope>
    <source>
        <strain evidence="3">JCM 16904</strain>
    </source>
</reference>
<sequence>MLSELAEAPDGDPDLVRVQHAVSAFTKRTRQNERARKRRRRAEEDAVALATGTAPITTTGAPVEGAAAWPPAPPAALSRRIHGLTRCYVCKAHFREVDEHYDRLCPVCAEENRRRRTARTDLTGRRAIVTGGRVKAGFELVVKMVRDGAAVTALTRFPQDARRRFAAVPDFGEWSDRLTVTGMDLRDIPSVVRWCDEQVAAGEPLDILVNLAAQTVRPPASSYEELLAGEHTAELTMGQASLPVGAVDVAGLLPDPSPDNSWTRLVHEIDPVELLEVQLINVTAPFLLLGRLRPLLVRSPCPRRYVVNVSAAEGQFGREYKGSEHPHTNMAKAALNMLTLTSAVELAATGVYLTSVDPGWFSDQHPDPDRRRRAAAGFRPPLDAVDAAARVYDPIVRGEAGDPPYGCLLKDYRVAPW</sequence>
<dbReference type="InterPro" id="IPR036291">
    <property type="entry name" value="NAD(P)-bd_dom_sf"/>
</dbReference>
<protein>
    <submittedName>
        <fullName evidence="2">SDR family NAD(P)-dependent oxidoreductase</fullName>
    </submittedName>
</protein>
<comment type="caution">
    <text evidence="2">The sequence shown here is derived from an EMBL/GenBank/DDBJ whole genome shotgun (WGS) entry which is preliminary data.</text>
</comment>
<evidence type="ECO:0000313" key="2">
    <source>
        <dbReference type="EMBL" id="GAA3649048.1"/>
    </source>
</evidence>
<evidence type="ECO:0000313" key="3">
    <source>
        <dbReference type="Proteomes" id="UP001500902"/>
    </source>
</evidence>